<keyword evidence="3" id="KW-0378">Hydrolase</keyword>
<dbReference type="GO" id="GO:0004386">
    <property type="term" value="F:helicase activity"/>
    <property type="evidence" value="ECO:0007669"/>
    <property type="project" value="UniProtKB-KW"/>
</dbReference>
<dbReference type="Pfam" id="PF04851">
    <property type="entry name" value="ResIII"/>
    <property type="match status" value="1"/>
</dbReference>
<dbReference type="Proteomes" id="UP001571476">
    <property type="component" value="Unassembled WGS sequence"/>
</dbReference>
<dbReference type="InterPro" id="IPR027417">
    <property type="entry name" value="P-loop_NTPase"/>
</dbReference>
<dbReference type="Gene3D" id="3.40.50.300">
    <property type="entry name" value="P-loop containing nucleotide triphosphate hydrolases"/>
    <property type="match status" value="2"/>
</dbReference>
<keyword evidence="3" id="KW-0067">ATP-binding</keyword>
<sequence length="919" mass="101562">MRYELFDYQEEAKAATLRALSSMARAHSDDPKERGAFVLAAPTGAGKTVIATAVIEAALDGDETTPGIENSTFLWVTDDPSLNRQTLQKMVAASSNLTPNRLITIESDFDQEVLEPGRVYFLNIQKLGSSTTLSKSNIDGRRYSFWETVANTVRKRPHGFVVVVDEAHRGLSTARDSRNTIVSRIIGGATNGASNNPEVPAVWGISAVPRRFREEMAQRGRTIRSHTVAVEDVRASGLLKDQIVLGHTKGAEAAESTLLRRAVEKIRDYESRWSDYCKKTGDARLNPILVIQIEDKPSAKDLAGIVGTTLEEWPSISAANIVHTFASHSAEKVGSHQILYCPPEDIEGREDIRVVLCKTAITTGWDCPRAEVLVSMRVAKDVDLITQIMGRMVRTPLARRVLTDESLNTVYCILPKFDEKAVDQISQKFEEGSEDSLASGTAVITSPVELARNPMLGGNSPRQAASTAVFNGPSGQDGDDDRNSEMNFWVDQEQTAPQPSGPEGRVSNTSTHPLSVTPPRKTTSQATPDLFDEPDVTQSIAPQGGDDVFRLLESLPSYTIPRRIRRSGIFRLTSLSVLLAEKHDGRAIEPSAIRQAKNELLAVIETFRANLEARGGLESRINSVTNTQFFERTVSFGTPTVDPHESQTLIELDNRGIYMLMERAKRVLPEGLAMEYVGRLADVDEDVTEAMITTIALAQEPELPRLVEERASQIVATWLQKHSSAITRLSASDQEKFDRIRRDSDRPLPTTFSLPELRTEDAEGVEWERHVLSDSSGLFRATFAEWEEHVLREELLHGAVAWYRNPAGGQHSLQIPYTAVDGIKGLSPDFIFVHRIRGELRASLVDPHGTHLADAVPKLQGLAEYAQEHKDEFQRIQSVAKVDGTYLMINHQDAATRSAVRAHSGTDAAEIFRIHGSDY</sequence>
<feature type="compositionally biased region" description="Polar residues" evidence="1">
    <location>
        <begin position="460"/>
        <end position="469"/>
    </location>
</feature>
<dbReference type="InterPro" id="IPR006935">
    <property type="entry name" value="Helicase/UvrB_N"/>
</dbReference>
<keyword evidence="4" id="KW-1185">Reference proteome</keyword>
<gene>
    <name evidence="3" type="ORF">ACEG43_31815</name>
</gene>
<feature type="compositionally biased region" description="Polar residues" evidence="1">
    <location>
        <begin position="506"/>
        <end position="527"/>
    </location>
</feature>
<accession>A0ABV4SQJ9</accession>
<dbReference type="PANTHER" id="PTHR47396">
    <property type="entry name" value="TYPE I RESTRICTION ENZYME ECOKI R PROTEIN"/>
    <property type="match status" value="1"/>
</dbReference>
<evidence type="ECO:0000313" key="4">
    <source>
        <dbReference type="Proteomes" id="UP001571476"/>
    </source>
</evidence>
<dbReference type="PANTHER" id="PTHR47396:SF1">
    <property type="entry name" value="ATP-DEPENDENT HELICASE IRC3-RELATED"/>
    <property type="match status" value="1"/>
</dbReference>
<organism evidence="3 4">
    <name type="scientific">Streptomyces aureus</name>
    <dbReference type="NCBI Taxonomy" id="193461"/>
    <lineage>
        <taxon>Bacteria</taxon>
        <taxon>Bacillati</taxon>
        <taxon>Actinomycetota</taxon>
        <taxon>Actinomycetes</taxon>
        <taxon>Kitasatosporales</taxon>
        <taxon>Streptomycetaceae</taxon>
        <taxon>Streptomyces</taxon>
    </lineage>
</organism>
<dbReference type="RefSeq" id="WP_372565186.1">
    <property type="nucleotide sequence ID" value="NZ_JBGOSP010000019.1"/>
</dbReference>
<dbReference type="SUPFAM" id="SSF52540">
    <property type="entry name" value="P-loop containing nucleoside triphosphate hydrolases"/>
    <property type="match status" value="2"/>
</dbReference>
<dbReference type="SMART" id="SM00487">
    <property type="entry name" value="DEXDc"/>
    <property type="match status" value="1"/>
</dbReference>
<proteinExistence type="predicted"/>
<feature type="region of interest" description="Disordered" evidence="1">
    <location>
        <begin position="452"/>
        <end position="535"/>
    </location>
</feature>
<evidence type="ECO:0000313" key="3">
    <source>
        <dbReference type="EMBL" id="MFA3840730.1"/>
    </source>
</evidence>
<name>A0ABV4SQJ9_9ACTN</name>
<dbReference type="EMBL" id="JBGOSP010000019">
    <property type="protein sequence ID" value="MFA3840730.1"/>
    <property type="molecule type" value="Genomic_DNA"/>
</dbReference>
<evidence type="ECO:0000256" key="1">
    <source>
        <dbReference type="SAM" id="MobiDB-lite"/>
    </source>
</evidence>
<evidence type="ECO:0000259" key="2">
    <source>
        <dbReference type="SMART" id="SM00487"/>
    </source>
</evidence>
<dbReference type="InterPro" id="IPR050742">
    <property type="entry name" value="Helicase_Restrict-Modif_Enz"/>
</dbReference>
<comment type="caution">
    <text evidence="3">The sequence shown here is derived from an EMBL/GenBank/DDBJ whole genome shotgun (WGS) entry which is preliminary data.</text>
</comment>
<reference evidence="3 4" key="1">
    <citation type="submission" date="2024-08" db="EMBL/GenBank/DDBJ databases">
        <title>Genome sequence of Streptomyces aureus CACIA-1.46HGO.</title>
        <authorList>
            <person name="Evangelista-Martinez Z."/>
        </authorList>
    </citation>
    <scope>NUCLEOTIDE SEQUENCE [LARGE SCALE GENOMIC DNA]</scope>
    <source>
        <strain evidence="3 4">CACIA-1.46HGO</strain>
    </source>
</reference>
<dbReference type="GO" id="GO:0016787">
    <property type="term" value="F:hydrolase activity"/>
    <property type="evidence" value="ECO:0007669"/>
    <property type="project" value="UniProtKB-KW"/>
</dbReference>
<keyword evidence="3" id="KW-0547">Nucleotide-binding</keyword>
<dbReference type="EC" id="3.6.4.-" evidence="3"/>
<keyword evidence="3" id="KW-0347">Helicase</keyword>
<protein>
    <submittedName>
        <fullName evidence="3">DEAD/DEAH box helicase</fullName>
        <ecNumber evidence="3">3.6.4.-</ecNumber>
    </submittedName>
</protein>
<feature type="domain" description="Helicase ATP-binding" evidence="2">
    <location>
        <begin position="1"/>
        <end position="242"/>
    </location>
</feature>
<dbReference type="InterPro" id="IPR014001">
    <property type="entry name" value="Helicase_ATP-bd"/>
</dbReference>